<protein>
    <recommendedName>
        <fullName evidence="10">ZZ-type zinc finger-containing protein 3</fullName>
    </recommendedName>
</protein>
<dbReference type="InterPro" id="IPR037830">
    <property type="entry name" value="ZZZ3"/>
</dbReference>
<evidence type="ECO:0008006" key="10">
    <source>
        <dbReference type="Google" id="ProtNLM"/>
    </source>
</evidence>
<dbReference type="Gene3D" id="1.10.10.60">
    <property type="entry name" value="Homeodomain-like"/>
    <property type="match status" value="1"/>
</dbReference>
<dbReference type="SMART" id="SM00717">
    <property type="entry name" value="SANT"/>
    <property type="match status" value="1"/>
</dbReference>
<feature type="domain" description="Myb-like" evidence="5">
    <location>
        <begin position="117"/>
        <end position="166"/>
    </location>
</feature>
<feature type="domain" description="ZZ-type" evidence="6">
    <location>
        <begin position="278"/>
        <end position="316"/>
    </location>
</feature>
<dbReference type="OMA" id="TFFPAQN"/>
<dbReference type="Pfam" id="PF00249">
    <property type="entry name" value="Myb_DNA-binding"/>
    <property type="match status" value="1"/>
</dbReference>
<dbReference type="Gene3D" id="3.30.60.90">
    <property type="match status" value="1"/>
</dbReference>
<dbReference type="GO" id="GO:0008270">
    <property type="term" value="F:zinc ion binding"/>
    <property type="evidence" value="ECO:0007669"/>
    <property type="project" value="UniProtKB-KW"/>
</dbReference>
<dbReference type="InterPro" id="IPR017930">
    <property type="entry name" value="Myb_dom"/>
</dbReference>
<accession>A7SQS9</accession>
<evidence type="ECO:0000259" key="5">
    <source>
        <dbReference type="PROSITE" id="PS50090"/>
    </source>
</evidence>
<dbReference type="AlphaFoldDB" id="A7SQS9"/>
<gene>
    <name evidence="8" type="ORF">NEMVEDRAFT_v1g127920</name>
</gene>
<dbReference type="PANTHER" id="PTHR22705:SF0">
    <property type="entry name" value="ZZ-TYPE ZINC FINGER-CONTAINING PROTEIN 3"/>
    <property type="match status" value="1"/>
</dbReference>
<evidence type="ECO:0000256" key="2">
    <source>
        <dbReference type="ARBA" id="ARBA00022771"/>
    </source>
</evidence>
<evidence type="ECO:0000259" key="7">
    <source>
        <dbReference type="PROSITE" id="PS51294"/>
    </source>
</evidence>
<feature type="non-terminal residue" evidence="8">
    <location>
        <position position="316"/>
    </location>
</feature>
<keyword evidence="1" id="KW-0479">Metal-binding</keyword>
<dbReference type="Pfam" id="PF00569">
    <property type="entry name" value="ZZ"/>
    <property type="match status" value="1"/>
</dbReference>
<dbReference type="InterPro" id="IPR009057">
    <property type="entry name" value="Homeodomain-like_sf"/>
</dbReference>
<evidence type="ECO:0000313" key="9">
    <source>
        <dbReference type="Proteomes" id="UP000001593"/>
    </source>
</evidence>
<feature type="domain" description="HTH myb-type" evidence="7">
    <location>
        <begin position="116"/>
        <end position="170"/>
    </location>
</feature>
<dbReference type="PANTHER" id="PTHR22705">
    <property type="entry name" value="ZINC FINGER, ZZ DOMAIN CONTAINING 3"/>
    <property type="match status" value="1"/>
</dbReference>
<dbReference type="SUPFAM" id="SSF46689">
    <property type="entry name" value="Homeodomain-like"/>
    <property type="match status" value="1"/>
</dbReference>
<proteinExistence type="predicted"/>
<dbReference type="SUPFAM" id="SSF57850">
    <property type="entry name" value="RING/U-box"/>
    <property type="match status" value="1"/>
</dbReference>
<reference evidence="8 9" key="1">
    <citation type="journal article" date="2007" name="Science">
        <title>Sea anemone genome reveals ancestral eumetazoan gene repertoire and genomic organization.</title>
        <authorList>
            <person name="Putnam N.H."/>
            <person name="Srivastava M."/>
            <person name="Hellsten U."/>
            <person name="Dirks B."/>
            <person name="Chapman J."/>
            <person name="Salamov A."/>
            <person name="Terry A."/>
            <person name="Shapiro H."/>
            <person name="Lindquist E."/>
            <person name="Kapitonov V.V."/>
            <person name="Jurka J."/>
            <person name="Genikhovich G."/>
            <person name="Grigoriev I.V."/>
            <person name="Lucas S.M."/>
            <person name="Steele R.E."/>
            <person name="Finnerty J.R."/>
            <person name="Technau U."/>
            <person name="Martindale M.Q."/>
            <person name="Rokhsar D.S."/>
        </authorList>
    </citation>
    <scope>NUCLEOTIDE SEQUENCE [LARGE SCALE GENOMIC DNA]</scope>
    <source>
        <strain evidence="9">CH2 X CH6</strain>
    </source>
</reference>
<evidence type="ECO:0000256" key="4">
    <source>
        <dbReference type="PROSITE-ProRule" id="PRU00228"/>
    </source>
</evidence>
<dbReference type="InParanoid" id="A7SQS9"/>
<dbReference type="InterPro" id="IPR000433">
    <property type="entry name" value="Znf_ZZ"/>
</dbReference>
<evidence type="ECO:0000259" key="6">
    <source>
        <dbReference type="PROSITE" id="PS50135"/>
    </source>
</evidence>
<organism evidence="8 9">
    <name type="scientific">Nematostella vectensis</name>
    <name type="common">Starlet sea anemone</name>
    <dbReference type="NCBI Taxonomy" id="45351"/>
    <lineage>
        <taxon>Eukaryota</taxon>
        <taxon>Metazoa</taxon>
        <taxon>Cnidaria</taxon>
        <taxon>Anthozoa</taxon>
        <taxon>Hexacorallia</taxon>
        <taxon>Actiniaria</taxon>
        <taxon>Edwardsiidae</taxon>
        <taxon>Nematostella</taxon>
    </lineage>
</organism>
<keyword evidence="3" id="KW-0862">Zinc</keyword>
<dbReference type="HOGENOM" id="CLU_034414_0_0_1"/>
<dbReference type="PROSITE" id="PS50090">
    <property type="entry name" value="MYB_LIKE"/>
    <property type="match status" value="1"/>
</dbReference>
<dbReference type="EMBL" id="DS469750">
    <property type="protein sequence ID" value="EDO33941.1"/>
    <property type="molecule type" value="Genomic_DNA"/>
</dbReference>
<evidence type="ECO:0000256" key="3">
    <source>
        <dbReference type="ARBA" id="ARBA00022833"/>
    </source>
</evidence>
<dbReference type="InterPro" id="IPR001005">
    <property type="entry name" value="SANT/Myb"/>
</dbReference>
<dbReference type="CDD" id="cd00167">
    <property type="entry name" value="SANT"/>
    <property type="match status" value="1"/>
</dbReference>
<dbReference type="eggNOG" id="KOG0724">
    <property type="taxonomic scope" value="Eukaryota"/>
</dbReference>
<dbReference type="PROSITE" id="PS51294">
    <property type="entry name" value="HTH_MYB"/>
    <property type="match status" value="1"/>
</dbReference>
<dbReference type="SMART" id="SM00291">
    <property type="entry name" value="ZnF_ZZ"/>
    <property type="match status" value="1"/>
</dbReference>
<sequence>DLDILCEEEAKALDDPIAFVEKLQNNEPVFLPERQKVVKLPSIPWEEYATALGPVEKAALSSYHHTRAATQSLEKGIKCPYLFIKRTNCTFGYISEQPLSPFGTGRDSSKTITYNQPWTKEEQCRLEKLLQVYPQEEVEAKRWEKIANALGNRTMKQVASRVQKYFIKLTKAGLPVPGRVPNISKIGSRTRRAGHHYTTIGFRTSTFFPSYQPRVYMDDDQDDLSSLCNSEDAFLSDDEMVPSELQDTPEYRELMELKSVKRQKLRHLTQSQNAAFAHQGYMCDGCGSSPIMGVRYHCSVCLDDASIDFCSGCMER</sequence>
<dbReference type="STRING" id="45351.A7SQS9"/>
<evidence type="ECO:0000256" key="1">
    <source>
        <dbReference type="ARBA" id="ARBA00022723"/>
    </source>
</evidence>
<dbReference type="Proteomes" id="UP000001593">
    <property type="component" value="Unassembled WGS sequence"/>
</dbReference>
<dbReference type="InterPro" id="IPR043145">
    <property type="entry name" value="Znf_ZZ_sf"/>
</dbReference>
<dbReference type="PROSITE" id="PS50135">
    <property type="entry name" value="ZF_ZZ_2"/>
    <property type="match status" value="1"/>
</dbReference>
<dbReference type="PhylomeDB" id="A7SQS9"/>
<keyword evidence="9" id="KW-1185">Reference proteome</keyword>
<keyword evidence="2 4" id="KW-0863">Zinc-finger</keyword>
<name>A7SQS9_NEMVE</name>
<evidence type="ECO:0000313" key="8">
    <source>
        <dbReference type="EMBL" id="EDO33941.1"/>
    </source>
</evidence>
<dbReference type="GO" id="GO:0070461">
    <property type="term" value="C:SAGA-type complex"/>
    <property type="evidence" value="ECO:0007669"/>
    <property type="project" value="UniProtKB-ARBA"/>
</dbReference>